<dbReference type="PANTHER" id="PTHR11669">
    <property type="entry name" value="REPLICATION FACTOR C / DNA POLYMERASE III GAMMA-TAU SUBUNIT"/>
    <property type="match status" value="1"/>
</dbReference>
<dbReference type="SUPFAM" id="SSF52540">
    <property type="entry name" value="P-loop containing nucleoside triphosphate hydrolases"/>
    <property type="match status" value="1"/>
</dbReference>
<dbReference type="Proteomes" id="UP001169719">
    <property type="component" value="Unassembled WGS sequence"/>
</dbReference>
<keyword evidence="3 9" id="KW-0808">Transferase</keyword>
<evidence type="ECO:0000256" key="3">
    <source>
        <dbReference type="ARBA" id="ARBA00022679"/>
    </source>
</evidence>
<sequence length="316" mass="35530">MTTLYPWIEPLWQQWQPTLEQDKFSQAILLSAQAGMGIDQLVKLLAKTRLCKSSNDEPCGFCHSCDLFDAGTHPDFHKLAPIEVGKSISVDQIRQCQQWAQQSSQLSGVRVIWIDQADAMTESAANALLKSLEEPTESCSYVLSVEKVNQLLPTIISRCQQWSVAIPPHRQAKQWLLSEVGDKELDLALRLAGGSPLNARQLIDDKKVASYHKLEQALLQALEIKTLFAWHDAAKLLSDDYTQGLTWLWYLLTDAQKQLFGIESEGTLPGAIRVGELTSSDKLYSQTNALVQLLKQFHDHSGLNRELLTLDWLMAF</sequence>
<dbReference type="GO" id="GO:0003887">
    <property type="term" value="F:DNA-directed DNA polymerase activity"/>
    <property type="evidence" value="ECO:0007669"/>
    <property type="project" value="UniProtKB-EC"/>
</dbReference>
<dbReference type="PANTHER" id="PTHR11669:SF8">
    <property type="entry name" value="DNA POLYMERASE III SUBUNIT DELTA"/>
    <property type="match status" value="1"/>
</dbReference>
<dbReference type="EC" id="2.7.7.7" evidence="1"/>
<dbReference type="InterPro" id="IPR004622">
    <property type="entry name" value="DNA_pol_HolB"/>
</dbReference>
<keyword evidence="4 9" id="KW-0548">Nucleotidyltransferase</keyword>
<keyword evidence="10" id="KW-1185">Reference proteome</keyword>
<evidence type="ECO:0000259" key="8">
    <source>
        <dbReference type="Pfam" id="PF09115"/>
    </source>
</evidence>
<dbReference type="EMBL" id="JAUEOZ010000001">
    <property type="protein sequence ID" value="MDN2480699.1"/>
    <property type="molecule type" value="Genomic_DNA"/>
</dbReference>
<feature type="domain" description="DNA polymerase III delta subunit C-terminal" evidence="8">
    <location>
        <begin position="210"/>
        <end position="315"/>
    </location>
</feature>
<comment type="caution">
    <text evidence="9">The sequence shown here is derived from an EMBL/GenBank/DDBJ whole genome shotgun (WGS) entry which is preliminary data.</text>
</comment>
<evidence type="ECO:0000313" key="9">
    <source>
        <dbReference type="EMBL" id="MDN2480699.1"/>
    </source>
</evidence>
<evidence type="ECO:0000256" key="2">
    <source>
        <dbReference type="ARBA" id="ARBA00014363"/>
    </source>
</evidence>
<gene>
    <name evidence="9" type="primary">holB</name>
    <name evidence="9" type="ORF">QWJ08_04785</name>
</gene>
<evidence type="ECO:0000256" key="1">
    <source>
        <dbReference type="ARBA" id="ARBA00012417"/>
    </source>
</evidence>
<dbReference type="RefSeq" id="WP_289960887.1">
    <property type="nucleotide sequence ID" value="NZ_JAUEOZ010000001.1"/>
</dbReference>
<evidence type="ECO:0000256" key="7">
    <source>
        <dbReference type="ARBA" id="ARBA00049244"/>
    </source>
</evidence>
<evidence type="ECO:0000256" key="6">
    <source>
        <dbReference type="ARBA" id="ARBA00022932"/>
    </source>
</evidence>
<comment type="catalytic activity">
    <reaction evidence="7">
        <text>DNA(n) + a 2'-deoxyribonucleoside 5'-triphosphate = DNA(n+1) + diphosphate</text>
        <dbReference type="Rhea" id="RHEA:22508"/>
        <dbReference type="Rhea" id="RHEA-COMP:17339"/>
        <dbReference type="Rhea" id="RHEA-COMP:17340"/>
        <dbReference type="ChEBI" id="CHEBI:33019"/>
        <dbReference type="ChEBI" id="CHEBI:61560"/>
        <dbReference type="ChEBI" id="CHEBI:173112"/>
        <dbReference type="EC" id="2.7.7.7"/>
    </reaction>
</comment>
<dbReference type="InterPro" id="IPR015199">
    <property type="entry name" value="DNA_pol_III_delta_C"/>
</dbReference>
<dbReference type="Pfam" id="PF13177">
    <property type="entry name" value="DNA_pol3_delta2"/>
    <property type="match status" value="1"/>
</dbReference>
<proteinExistence type="predicted"/>
<accession>A0ABT7XY40</accession>
<dbReference type="InterPro" id="IPR027417">
    <property type="entry name" value="P-loop_NTPase"/>
</dbReference>
<evidence type="ECO:0000256" key="5">
    <source>
        <dbReference type="ARBA" id="ARBA00022705"/>
    </source>
</evidence>
<dbReference type="Gene3D" id="1.20.272.10">
    <property type="match status" value="1"/>
</dbReference>
<protein>
    <recommendedName>
        <fullName evidence="2">DNA polymerase III subunit delta'</fullName>
        <ecNumber evidence="1">2.7.7.7</ecNumber>
    </recommendedName>
</protein>
<dbReference type="NCBIfam" id="TIGR00678">
    <property type="entry name" value="holB"/>
    <property type="match status" value="1"/>
</dbReference>
<dbReference type="Pfam" id="PF09115">
    <property type="entry name" value="DNApol3-delta_C"/>
    <property type="match status" value="1"/>
</dbReference>
<name>A0ABT7XY40_9VIBR</name>
<keyword evidence="6" id="KW-0239">DNA-directed DNA polymerase</keyword>
<evidence type="ECO:0000313" key="10">
    <source>
        <dbReference type="Proteomes" id="UP001169719"/>
    </source>
</evidence>
<dbReference type="InterPro" id="IPR050238">
    <property type="entry name" value="DNA_Rep/Repair_Clamp_Loader"/>
</dbReference>
<dbReference type="SUPFAM" id="SSF48019">
    <property type="entry name" value="post-AAA+ oligomerization domain-like"/>
    <property type="match status" value="1"/>
</dbReference>
<keyword evidence="5" id="KW-0235">DNA replication</keyword>
<reference evidence="9" key="1">
    <citation type="submission" date="2024-05" db="EMBL/GenBank/DDBJ databases">
        <title>Genome Sequences of Four Agar- Degrading Marine Bacteria.</title>
        <authorList>
            <person name="Phillips E.K."/>
            <person name="Shaffer J.C."/>
            <person name="Henson M.W."/>
            <person name="Temperton B."/>
            <person name="Thrash C.J."/>
            <person name="Martin M.O."/>
        </authorList>
    </citation>
    <scope>NUCLEOTIDE SEQUENCE</scope>
    <source>
        <strain evidence="9">EKP203</strain>
    </source>
</reference>
<evidence type="ECO:0000256" key="4">
    <source>
        <dbReference type="ARBA" id="ARBA00022695"/>
    </source>
</evidence>
<organism evidence="9 10">
    <name type="scientific">Vibrio agarivorans</name>
    <dbReference type="NCBI Taxonomy" id="153622"/>
    <lineage>
        <taxon>Bacteria</taxon>
        <taxon>Pseudomonadati</taxon>
        <taxon>Pseudomonadota</taxon>
        <taxon>Gammaproteobacteria</taxon>
        <taxon>Vibrionales</taxon>
        <taxon>Vibrionaceae</taxon>
        <taxon>Vibrio</taxon>
    </lineage>
</organism>
<dbReference type="Gene3D" id="3.40.50.300">
    <property type="entry name" value="P-loop containing nucleotide triphosphate hydrolases"/>
    <property type="match status" value="1"/>
</dbReference>
<dbReference type="InterPro" id="IPR008921">
    <property type="entry name" value="DNA_pol3_clamp-load_cplx_C"/>
</dbReference>